<dbReference type="Proteomes" id="UP000075635">
    <property type="component" value="Unassembled WGS sequence"/>
</dbReference>
<dbReference type="AlphaFoldDB" id="A0A150S206"/>
<dbReference type="EMBL" id="JEMB01001538">
    <property type="protein sequence ID" value="KYF86505.1"/>
    <property type="molecule type" value="Genomic_DNA"/>
</dbReference>
<evidence type="ECO:0000256" key="1">
    <source>
        <dbReference type="SAM" id="MobiDB-lite"/>
    </source>
</evidence>
<keyword evidence="3" id="KW-0560">Oxidoreductase</keyword>
<dbReference type="InterPro" id="IPR011008">
    <property type="entry name" value="Dimeric_a/b-barrel"/>
</dbReference>
<organism evidence="3 4">
    <name type="scientific">Sorangium cellulosum</name>
    <name type="common">Polyangium cellulosum</name>
    <dbReference type="NCBI Taxonomy" id="56"/>
    <lineage>
        <taxon>Bacteria</taxon>
        <taxon>Pseudomonadati</taxon>
        <taxon>Myxococcota</taxon>
        <taxon>Polyangia</taxon>
        <taxon>Polyangiales</taxon>
        <taxon>Polyangiaceae</taxon>
        <taxon>Sorangium</taxon>
    </lineage>
</organism>
<name>A0A150S206_SORCE</name>
<dbReference type="Pfam" id="PF03992">
    <property type="entry name" value="ABM"/>
    <property type="match status" value="1"/>
</dbReference>
<feature type="compositionally biased region" description="Acidic residues" evidence="1">
    <location>
        <begin position="106"/>
        <end position="116"/>
    </location>
</feature>
<feature type="domain" description="ABM" evidence="2">
    <location>
        <begin position="9"/>
        <end position="79"/>
    </location>
</feature>
<feature type="region of interest" description="Disordered" evidence="1">
    <location>
        <begin position="98"/>
        <end position="127"/>
    </location>
</feature>
<proteinExistence type="predicted"/>
<comment type="caution">
    <text evidence="3">The sequence shown here is derived from an EMBL/GenBank/DDBJ whole genome shotgun (WGS) entry which is preliminary data.</text>
</comment>
<evidence type="ECO:0000313" key="3">
    <source>
        <dbReference type="EMBL" id="KYF86505.1"/>
    </source>
</evidence>
<dbReference type="GO" id="GO:0004497">
    <property type="term" value="F:monooxygenase activity"/>
    <property type="evidence" value="ECO:0007669"/>
    <property type="project" value="UniProtKB-KW"/>
</dbReference>
<sequence>MIRRIWHGWTSPENADTYEALLKTEIFPAILAKRVRGFRRIELLRRPLGDEVEFVTIMWFDSIEAVKAFAGEDHETAYVPAKARAVLARFDVRSQHYELRETREGEDGEVGEDEETSGSSAGDAAPS</sequence>
<protein>
    <submittedName>
        <fullName evidence="3">Antibiotic biosynthesis monooxygenase</fullName>
    </submittedName>
</protein>
<evidence type="ECO:0000259" key="2">
    <source>
        <dbReference type="Pfam" id="PF03992"/>
    </source>
</evidence>
<evidence type="ECO:0000313" key="4">
    <source>
        <dbReference type="Proteomes" id="UP000075635"/>
    </source>
</evidence>
<reference evidence="3 4" key="1">
    <citation type="submission" date="2014-02" db="EMBL/GenBank/DDBJ databases">
        <title>The small core and large imbalanced accessory genome model reveals a collaborative survival strategy of Sorangium cellulosum strains in nature.</title>
        <authorList>
            <person name="Han K."/>
            <person name="Peng R."/>
            <person name="Blom J."/>
            <person name="Li Y.-Z."/>
        </authorList>
    </citation>
    <scope>NUCLEOTIDE SEQUENCE [LARGE SCALE GENOMIC DNA]</scope>
    <source>
        <strain evidence="3 4">So0011-07</strain>
    </source>
</reference>
<gene>
    <name evidence="3" type="ORF">BE17_14920</name>
</gene>
<dbReference type="SUPFAM" id="SSF54909">
    <property type="entry name" value="Dimeric alpha+beta barrel"/>
    <property type="match status" value="1"/>
</dbReference>
<dbReference type="InterPro" id="IPR007138">
    <property type="entry name" value="ABM_dom"/>
</dbReference>
<keyword evidence="3" id="KW-0503">Monooxygenase</keyword>
<accession>A0A150S206</accession>